<dbReference type="InterPro" id="IPR050187">
    <property type="entry name" value="Lipid_Phosphate_FormReg"/>
</dbReference>
<evidence type="ECO:0000259" key="9">
    <source>
        <dbReference type="PROSITE" id="PS50146"/>
    </source>
</evidence>
<keyword evidence="8" id="KW-1208">Phospholipid metabolism</keyword>
<keyword evidence="7" id="KW-0594">Phospholipid biosynthesis</keyword>
<keyword evidence="6" id="KW-0067">ATP-binding</keyword>
<reference evidence="10" key="2">
    <citation type="journal article" date="2021" name="PeerJ">
        <title>Extensive microbial diversity within the chicken gut microbiome revealed by metagenomics and culture.</title>
        <authorList>
            <person name="Gilroy R."/>
            <person name="Ravi A."/>
            <person name="Getino M."/>
            <person name="Pursley I."/>
            <person name="Horton D.L."/>
            <person name="Alikhan N.F."/>
            <person name="Baker D."/>
            <person name="Gharbi K."/>
            <person name="Hall N."/>
            <person name="Watson M."/>
            <person name="Adriaenssens E.M."/>
            <person name="Foster-Nyarko E."/>
            <person name="Jarju S."/>
            <person name="Secka A."/>
            <person name="Antonio M."/>
            <person name="Oren A."/>
            <person name="Chaudhuri R.R."/>
            <person name="La Ragione R."/>
            <person name="Hildebrand F."/>
            <person name="Pallen M.J."/>
        </authorList>
    </citation>
    <scope>NUCLEOTIDE SEQUENCE</scope>
    <source>
        <strain evidence="10">ChiW13-3771</strain>
    </source>
</reference>
<accession>A0A9D1ECV6</accession>
<evidence type="ECO:0000256" key="8">
    <source>
        <dbReference type="ARBA" id="ARBA00023264"/>
    </source>
</evidence>
<dbReference type="PANTHER" id="PTHR12358">
    <property type="entry name" value="SPHINGOSINE KINASE"/>
    <property type="match status" value="1"/>
</dbReference>
<dbReference type="Pfam" id="PF19279">
    <property type="entry name" value="YegS_C"/>
    <property type="match status" value="1"/>
</dbReference>
<feature type="domain" description="DAGKc" evidence="9">
    <location>
        <begin position="1"/>
        <end position="138"/>
    </location>
</feature>
<comment type="cofactor">
    <cofactor evidence="1">
        <name>Mg(2+)</name>
        <dbReference type="ChEBI" id="CHEBI:18420"/>
    </cofactor>
</comment>
<evidence type="ECO:0000256" key="7">
    <source>
        <dbReference type="ARBA" id="ARBA00023209"/>
    </source>
</evidence>
<proteinExistence type="inferred from homology"/>
<dbReference type="InterPro" id="IPR017438">
    <property type="entry name" value="ATP-NAD_kinase_N"/>
</dbReference>
<evidence type="ECO:0000256" key="6">
    <source>
        <dbReference type="ARBA" id="ARBA00022840"/>
    </source>
</evidence>
<keyword evidence="7" id="KW-0443">Lipid metabolism</keyword>
<evidence type="ECO:0000256" key="1">
    <source>
        <dbReference type="ARBA" id="ARBA00001946"/>
    </source>
</evidence>
<dbReference type="PROSITE" id="PS50146">
    <property type="entry name" value="DAGK"/>
    <property type="match status" value="1"/>
</dbReference>
<dbReference type="GO" id="GO:0016301">
    <property type="term" value="F:kinase activity"/>
    <property type="evidence" value="ECO:0007669"/>
    <property type="project" value="UniProtKB-KW"/>
</dbReference>
<dbReference type="PANTHER" id="PTHR12358:SF54">
    <property type="entry name" value="SPHINGOSINE KINASE RELATED PROTEIN"/>
    <property type="match status" value="1"/>
</dbReference>
<dbReference type="EMBL" id="DVHN01000041">
    <property type="protein sequence ID" value="HIR88012.1"/>
    <property type="molecule type" value="Genomic_DNA"/>
</dbReference>
<dbReference type="NCBIfam" id="TIGR00147">
    <property type="entry name" value="YegS/Rv2252/BmrU family lipid kinase"/>
    <property type="match status" value="1"/>
</dbReference>
<evidence type="ECO:0000256" key="4">
    <source>
        <dbReference type="ARBA" id="ARBA00022741"/>
    </source>
</evidence>
<keyword evidence="7" id="KW-0444">Lipid biosynthesis</keyword>
<dbReference type="SMART" id="SM00046">
    <property type="entry name" value="DAGKc"/>
    <property type="match status" value="1"/>
</dbReference>
<dbReference type="InterPro" id="IPR045540">
    <property type="entry name" value="YegS/DAGK_C"/>
</dbReference>
<dbReference type="InterPro" id="IPR016064">
    <property type="entry name" value="NAD/diacylglycerol_kinase_sf"/>
</dbReference>
<keyword evidence="3" id="KW-0808">Transferase</keyword>
<dbReference type="GO" id="GO:0005524">
    <property type="term" value="F:ATP binding"/>
    <property type="evidence" value="ECO:0007669"/>
    <property type="project" value="UniProtKB-KW"/>
</dbReference>
<dbReference type="InterPro" id="IPR001206">
    <property type="entry name" value="Diacylglycerol_kinase_cat_dom"/>
</dbReference>
<evidence type="ECO:0000313" key="10">
    <source>
        <dbReference type="EMBL" id="HIR88012.1"/>
    </source>
</evidence>
<dbReference type="AlphaFoldDB" id="A0A9D1ECV6"/>
<evidence type="ECO:0000256" key="3">
    <source>
        <dbReference type="ARBA" id="ARBA00022679"/>
    </source>
</evidence>
<dbReference type="Gene3D" id="2.60.200.40">
    <property type="match status" value="1"/>
</dbReference>
<sequence>MINVIVNPNSRSGKGMKVWNKVEGMFQDSGKEYKVYFTQFEGHAKQIAAELTKIHSNYNSEIMIVVVGGDGTINEVINGIAFERNVVLGYIPTGSGNDFARSLKCSEKCLEYVTKRVKHILNPSEYEWLDYGVVLTGGEQVTNRRFAVSCGMGMDAEVCYDLLNSKTKRFFNRYHLTRISYLLTGIYRLLHFTPVDGVLEIDTGKKYPMTKICFVSFHIHPFEGGGFKFAPKANYSDGLIDVCMVYGRGKLSLVPILLKAILGHHIRKKGVRIVQCKEARLIVNEPCKVHADGEAFGMQDDISVRCISKRIRIIR</sequence>
<name>A0A9D1ECV6_9FIRM</name>
<dbReference type="Gene3D" id="3.40.50.10330">
    <property type="entry name" value="Probable inorganic polyphosphate/atp-NAD kinase, domain 1"/>
    <property type="match status" value="1"/>
</dbReference>
<dbReference type="SUPFAM" id="SSF111331">
    <property type="entry name" value="NAD kinase/diacylglycerol kinase-like"/>
    <property type="match status" value="1"/>
</dbReference>
<comment type="caution">
    <text evidence="10">The sequence shown here is derived from an EMBL/GenBank/DDBJ whole genome shotgun (WGS) entry which is preliminary data.</text>
</comment>
<dbReference type="GO" id="GO:0008654">
    <property type="term" value="P:phospholipid biosynthetic process"/>
    <property type="evidence" value="ECO:0007669"/>
    <property type="project" value="UniProtKB-KW"/>
</dbReference>
<dbReference type="Pfam" id="PF00781">
    <property type="entry name" value="DAGK_cat"/>
    <property type="match status" value="1"/>
</dbReference>
<gene>
    <name evidence="10" type="ORF">IAC96_03585</name>
</gene>
<comment type="similarity">
    <text evidence="2">Belongs to the diacylglycerol/lipid kinase family.</text>
</comment>
<keyword evidence="5 10" id="KW-0418">Kinase</keyword>
<reference evidence="10" key="1">
    <citation type="submission" date="2020-10" db="EMBL/GenBank/DDBJ databases">
        <authorList>
            <person name="Gilroy R."/>
        </authorList>
    </citation>
    <scope>NUCLEOTIDE SEQUENCE</scope>
    <source>
        <strain evidence="10">ChiW13-3771</strain>
    </source>
</reference>
<organism evidence="10 11">
    <name type="scientific">Candidatus Fimimorpha faecalis</name>
    <dbReference type="NCBI Taxonomy" id="2840824"/>
    <lineage>
        <taxon>Bacteria</taxon>
        <taxon>Bacillati</taxon>
        <taxon>Bacillota</taxon>
        <taxon>Clostridia</taxon>
        <taxon>Eubacteriales</taxon>
        <taxon>Candidatus Fimimorpha</taxon>
    </lineage>
</organism>
<protein>
    <submittedName>
        <fullName evidence="10">YegS/Rv2252/BmrU family lipid kinase</fullName>
    </submittedName>
</protein>
<evidence type="ECO:0000256" key="5">
    <source>
        <dbReference type="ARBA" id="ARBA00022777"/>
    </source>
</evidence>
<dbReference type="InterPro" id="IPR005218">
    <property type="entry name" value="Diacylglycerol/lipid_kinase"/>
</dbReference>
<evidence type="ECO:0000313" key="11">
    <source>
        <dbReference type="Proteomes" id="UP000824201"/>
    </source>
</evidence>
<dbReference type="Proteomes" id="UP000824201">
    <property type="component" value="Unassembled WGS sequence"/>
</dbReference>
<keyword evidence="4" id="KW-0547">Nucleotide-binding</keyword>
<evidence type="ECO:0000256" key="2">
    <source>
        <dbReference type="ARBA" id="ARBA00005983"/>
    </source>
</evidence>